<proteinExistence type="predicted"/>
<dbReference type="EMBL" id="JACHFM010000011">
    <property type="protein sequence ID" value="MBB5224612.1"/>
    <property type="molecule type" value="Genomic_DNA"/>
</dbReference>
<keyword evidence="4" id="KW-1185">Reference proteome</keyword>
<dbReference type="RefSeq" id="WP_281379335.1">
    <property type="nucleotide sequence ID" value="NZ_JACHFM010000010.1"/>
</dbReference>
<feature type="chain" id="PRO_5036418386" description="Type IV secretion system protein VirB7" evidence="1">
    <location>
        <begin position="22"/>
        <end position="44"/>
    </location>
</feature>
<comment type="caution">
    <text evidence="3">The sequence shown here is derived from an EMBL/GenBank/DDBJ whole genome shotgun (WGS) entry which is preliminary data.</text>
</comment>
<dbReference type="Proteomes" id="UP000549457">
    <property type="component" value="Unassembled WGS sequence"/>
</dbReference>
<dbReference type="AlphaFoldDB" id="A0A840SZZ7"/>
<evidence type="ECO:0000313" key="3">
    <source>
        <dbReference type="EMBL" id="MBB5224612.1"/>
    </source>
</evidence>
<evidence type="ECO:0000313" key="4">
    <source>
        <dbReference type="Proteomes" id="UP000549457"/>
    </source>
</evidence>
<evidence type="ECO:0000313" key="2">
    <source>
        <dbReference type="EMBL" id="MBB5224579.1"/>
    </source>
</evidence>
<evidence type="ECO:0008006" key="5">
    <source>
        <dbReference type="Google" id="ProtNLM"/>
    </source>
</evidence>
<dbReference type="EMBL" id="JACHFM010000010">
    <property type="protein sequence ID" value="MBB5224579.1"/>
    <property type="molecule type" value="Genomic_DNA"/>
</dbReference>
<sequence length="44" mass="4587">MRPKLRWLWIALAAAALGGCAGYTDKTSPCVCNWAPIGDAAVPA</sequence>
<name>A0A840SZZ7_9RHOB</name>
<keyword evidence="1" id="KW-0732">Signal</keyword>
<accession>A0A840SZZ7</accession>
<gene>
    <name evidence="2" type="ORF">HNP73_004550</name>
    <name evidence="3" type="ORF">HNP73_004583</name>
</gene>
<feature type="signal peptide" evidence="1">
    <location>
        <begin position="1"/>
        <end position="21"/>
    </location>
</feature>
<evidence type="ECO:0000256" key="1">
    <source>
        <dbReference type="SAM" id="SignalP"/>
    </source>
</evidence>
<reference evidence="3 4" key="1">
    <citation type="submission" date="2020-08" db="EMBL/GenBank/DDBJ databases">
        <title>Genomic Encyclopedia of Type Strains, Phase IV (KMG-IV): sequencing the most valuable type-strain genomes for metagenomic binning, comparative biology and taxonomic classification.</title>
        <authorList>
            <person name="Goeker M."/>
        </authorList>
    </citation>
    <scope>NUCLEOTIDE SEQUENCE [LARGE SCALE GENOMIC DNA]</scope>
    <source>
        <strain evidence="3 4">DSM 101730</strain>
    </source>
</reference>
<organism evidence="3 4">
    <name type="scientific">Amaricoccus macauensis</name>
    <dbReference type="NCBI Taxonomy" id="57001"/>
    <lineage>
        <taxon>Bacteria</taxon>
        <taxon>Pseudomonadati</taxon>
        <taxon>Pseudomonadota</taxon>
        <taxon>Alphaproteobacteria</taxon>
        <taxon>Rhodobacterales</taxon>
        <taxon>Paracoccaceae</taxon>
        <taxon>Amaricoccus</taxon>
    </lineage>
</organism>
<dbReference type="PROSITE" id="PS51257">
    <property type="entry name" value="PROKAR_LIPOPROTEIN"/>
    <property type="match status" value="1"/>
</dbReference>
<protein>
    <recommendedName>
        <fullName evidence="5">Type IV secretion system protein VirB7</fullName>
    </recommendedName>
</protein>